<keyword evidence="2 5" id="KW-0812">Transmembrane</keyword>
<evidence type="ECO:0000259" key="6">
    <source>
        <dbReference type="Pfam" id="PF06271"/>
    </source>
</evidence>
<evidence type="ECO:0000313" key="7">
    <source>
        <dbReference type="EMBL" id="MDA3613548.1"/>
    </source>
</evidence>
<dbReference type="PANTHER" id="PTHR38480:SF1">
    <property type="entry name" value="SLR0254 PROTEIN"/>
    <property type="match status" value="1"/>
</dbReference>
<evidence type="ECO:0000256" key="3">
    <source>
        <dbReference type="ARBA" id="ARBA00022989"/>
    </source>
</evidence>
<keyword evidence="4 5" id="KW-0472">Membrane</keyword>
<sequence>MSFVSVSTPFNISLEFPIARTSRRLFAWSIDISIMIIYAVIMFGFVVEEQFNSNMFYDTNTTYLLIVSFPLYFYHLIQEIFFKGQSIGKRLMKLQVISIHGGFAEINQYIIRWLFRIWELPIIFGVLAPHAFIILIYLVVTCVLGLAAFILIVSTNKNQRLGDIIAGTTVVEKSQRIYLDETVFKTIVDVDNYKVKFPQVMNLNDRDINAINNVLNMRQKSGNLEVVNRVANKVKDVLKIETDMYNLEFLEKLIADYSYLATKE</sequence>
<feature type="transmembrane region" description="Helical" evidence="5">
    <location>
        <begin position="25"/>
        <end position="47"/>
    </location>
</feature>
<evidence type="ECO:0000256" key="5">
    <source>
        <dbReference type="SAM" id="Phobius"/>
    </source>
</evidence>
<reference evidence="7 8" key="1">
    <citation type="submission" date="2022-12" db="EMBL/GenBank/DDBJ databases">
        <title>Chitinophagaceae gen. sp. nov., a new member of the family Chitinophagaceae, isolated from soil in a chemical factory.</title>
        <authorList>
            <person name="Ke Z."/>
        </authorList>
    </citation>
    <scope>NUCLEOTIDE SEQUENCE [LARGE SCALE GENOMIC DNA]</scope>
    <source>
        <strain evidence="7 8">LY-5</strain>
    </source>
</reference>
<dbReference type="InterPro" id="IPR010432">
    <property type="entry name" value="RDD"/>
</dbReference>
<dbReference type="PANTHER" id="PTHR38480">
    <property type="entry name" value="SLR0254 PROTEIN"/>
    <property type="match status" value="1"/>
</dbReference>
<proteinExistence type="predicted"/>
<evidence type="ECO:0000313" key="8">
    <source>
        <dbReference type="Proteomes" id="UP001210231"/>
    </source>
</evidence>
<gene>
    <name evidence="7" type="ORF">O3P16_01910</name>
</gene>
<evidence type="ECO:0000256" key="2">
    <source>
        <dbReference type="ARBA" id="ARBA00022692"/>
    </source>
</evidence>
<comment type="subcellular location">
    <subcellularLocation>
        <location evidence="1">Membrane</location>
        <topology evidence="1">Multi-pass membrane protein</topology>
    </subcellularLocation>
</comment>
<keyword evidence="3 5" id="KW-1133">Transmembrane helix</keyword>
<dbReference type="Proteomes" id="UP001210231">
    <property type="component" value="Unassembled WGS sequence"/>
</dbReference>
<accession>A0ABT4UFE7</accession>
<evidence type="ECO:0000256" key="1">
    <source>
        <dbReference type="ARBA" id="ARBA00004141"/>
    </source>
</evidence>
<protein>
    <submittedName>
        <fullName evidence="7">RDD family protein</fullName>
    </submittedName>
</protein>
<dbReference type="EMBL" id="JAQGEF010000002">
    <property type="protein sequence ID" value="MDA3613548.1"/>
    <property type="molecule type" value="Genomic_DNA"/>
</dbReference>
<organism evidence="7 8">
    <name type="scientific">Polluticaenibacter yanchengensis</name>
    <dbReference type="NCBI Taxonomy" id="3014562"/>
    <lineage>
        <taxon>Bacteria</taxon>
        <taxon>Pseudomonadati</taxon>
        <taxon>Bacteroidota</taxon>
        <taxon>Chitinophagia</taxon>
        <taxon>Chitinophagales</taxon>
        <taxon>Chitinophagaceae</taxon>
        <taxon>Polluticaenibacter</taxon>
    </lineage>
</organism>
<dbReference type="Pfam" id="PF06271">
    <property type="entry name" value="RDD"/>
    <property type="match status" value="1"/>
</dbReference>
<comment type="caution">
    <text evidence="7">The sequence shown here is derived from an EMBL/GenBank/DDBJ whole genome shotgun (WGS) entry which is preliminary data.</text>
</comment>
<dbReference type="RefSeq" id="WP_407029878.1">
    <property type="nucleotide sequence ID" value="NZ_JAQGEF010000002.1"/>
</dbReference>
<evidence type="ECO:0000256" key="4">
    <source>
        <dbReference type="ARBA" id="ARBA00023136"/>
    </source>
</evidence>
<keyword evidence="8" id="KW-1185">Reference proteome</keyword>
<feature type="transmembrane region" description="Helical" evidence="5">
    <location>
        <begin position="62"/>
        <end position="82"/>
    </location>
</feature>
<feature type="transmembrane region" description="Helical" evidence="5">
    <location>
        <begin position="131"/>
        <end position="153"/>
    </location>
</feature>
<feature type="domain" description="RDD" evidence="6">
    <location>
        <begin position="19"/>
        <end position="167"/>
    </location>
</feature>
<name>A0ABT4UFE7_9BACT</name>